<sequence length="154" mass="17434">MPKRKTEEVDYLDTSTKRSRISIADLTERNPSTKANNGDAQDPQQTQSTPQDDSTVYIVIRKSPTKHGPESSQVEVAIEGVFRTKAAAIQASEKICHHEEFSNDQPQPQPHDPKPGSKSYRVWEISFQKTEIWVEERVFGDVELAEESDSKGYE</sequence>
<protein>
    <submittedName>
        <fullName evidence="2">Uncharacterized protein</fullName>
    </submittedName>
</protein>
<feature type="region of interest" description="Disordered" evidence="1">
    <location>
        <begin position="93"/>
        <end position="120"/>
    </location>
</feature>
<dbReference type="EMBL" id="LFZN01000102">
    <property type="protein sequence ID" value="KXS98985.1"/>
    <property type="molecule type" value="Genomic_DNA"/>
</dbReference>
<dbReference type="Proteomes" id="UP000070133">
    <property type="component" value="Unassembled WGS sequence"/>
</dbReference>
<keyword evidence="3" id="KW-1185">Reference proteome</keyword>
<feature type="compositionally biased region" description="Polar residues" evidence="1">
    <location>
        <begin position="29"/>
        <end position="39"/>
    </location>
</feature>
<feature type="region of interest" description="Disordered" evidence="1">
    <location>
        <begin position="1"/>
        <end position="55"/>
    </location>
</feature>
<gene>
    <name evidence="2" type="ORF">AC578_4999</name>
</gene>
<evidence type="ECO:0000313" key="2">
    <source>
        <dbReference type="EMBL" id="KXS98985.1"/>
    </source>
</evidence>
<feature type="compositionally biased region" description="Low complexity" evidence="1">
    <location>
        <begin position="41"/>
        <end position="55"/>
    </location>
</feature>
<organism evidence="2 3">
    <name type="scientific">Pseudocercospora eumusae</name>
    <dbReference type="NCBI Taxonomy" id="321146"/>
    <lineage>
        <taxon>Eukaryota</taxon>
        <taxon>Fungi</taxon>
        <taxon>Dikarya</taxon>
        <taxon>Ascomycota</taxon>
        <taxon>Pezizomycotina</taxon>
        <taxon>Dothideomycetes</taxon>
        <taxon>Dothideomycetidae</taxon>
        <taxon>Mycosphaerellales</taxon>
        <taxon>Mycosphaerellaceae</taxon>
        <taxon>Pseudocercospora</taxon>
    </lineage>
</organism>
<dbReference type="AlphaFoldDB" id="A0A139H959"/>
<name>A0A139H959_9PEZI</name>
<accession>A0A139H959</accession>
<proteinExistence type="predicted"/>
<dbReference type="OrthoDB" id="3644662at2759"/>
<evidence type="ECO:0000256" key="1">
    <source>
        <dbReference type="SAM" id="MobiDB-lite"/>
    </source>
</evidence>
<reference evidence="2 3" key="1">
    <citation type="submission" date="2015-07" db="EMBL/GenBank/DDBJ databases">
        <title>Comparative genomics of the Sigatoka disease complex on banana suggests a link between parallel evolutionary changes in Pseudocercospora fijiensis and Pseudocercospora eumusae and increased virulence on the banana host.</title>
        <authorList>
            <person name="Chang T.-C."/>
            <person name="Salvucci A."/>
            <person name="Crous P.W."/>
            <person name="Stergiopoulos I."/>
        </authorList>
    </citation>
    <scope>NUCLEOTIDE SEQUENCE [LARGE SCALE GENOMIC DNA]</scope>
    <source>
        <strain evidence="2 3">CBS 114824</strain>
    </source>
</reference>
<comment type="caution">
    <text evidence="2">The sequence shown here is derived from an EMBL/GenBank/DDBJ whole genome shotgun (WGS) entry which is preliminary data.</text>
</comment>
<evidence type="ECO:0000313" key="3">
    <source>
        <dbReference type="Proteomes" id="UP000070133"/>
    </source>
</evidence>